<evidence type="ECO:0000256" key="5">
    <source>
        <dbReference type="ARBA" id="ARBA00023204"/>
    </source>
</evidence>
<organism evidence="9 10">
    <name type="scientific">Lutibacter aestuarii</name>
    <dbReference type="NCBI Taxonomy" id="861111"/>
    <lineage>
        <taxon>Bacteria</taxon>
        <taxon>Pseudomonadati</taxon>
        <taxon>Bacteroidota</taxon>
        <taxon>Flavobacteriia</taxon>
        <taxon>Flavobacteriales</taxon>
        <taxon>Flavobacteriaceae</taxon>
        <taxon>Lutibacter</taxon>
    </lineage>
</organism>
<evidence type="ECO:0000259" key="8">
    <source>
        <dbReference type="Pfam" id="PF00717"/>
    </source>
</evidence>
<dbReference type="RefSeq" id="WP_298263795.1">
    <property type="nucleotide sequence ID" value="NZ_JBHTIC010000020.1"/>
</dbReference>
<keyword evidence="6" id="KW-0742">SOS response</keyword>
<evidence type="ECO:0000313" key="9">
    <source>
        <dbReference type="EMBL" id="MFD0763211.1"/>
    </source>
</evidence>
<proteinExistence type="inferred from homology"/>
<dbReference type="SUPFAM" id="SSF51306">
    <property type="entry name" value="LexA/Signal peptidase"/>
    <property type="match status" value="1"/>
</dbReference>
<gene>
    <name evidence="9" type="ORF">ACFQZW_14070</name>
</gene>
<comment type="similarity">
    <text evidence="1 7">Belongs to the peptidase S24 family.</text>
</comment>
<evidence type="ECO:0000256" key="3">
    <source>
        <dbReference type="ARBA" id="ARBA00022801"/>
    </source>
</evidence>
<dbReference type="InterPro" id="IPR039418">
    <property type="entry name" value="LexA-like"/>
</dbReference>
<keyword evidence="5" id="KW-0234">DNA repair</keyword>
<keyword evidence="4 7" id="KW-0068">Autocatalytic cleavage</keyword>
<dbReference type="Pfam" id="PF00717">
    <property type="entry name" value="Peptidase_S24"/>
    <property type="match status" value="1"/>
</dbReference>
<dbReference type="CDD" id="cd06529">
    <property type="entry name" value="S24_LexA-like"/>
    <property type="match status" value="1"/>
</dbReference>
<evidence type="ECO:0000313" key="10">
    <source>
        <dbReference type="Proteomes" id="UP001597032"/>
    </source>
</evidence>
<dbReference type="PRINTS" id="PR00726">
    <property type="entry name" value="LEXASERPTASE"/>
</dbReference>
<dbReference type="EMBL" id="JBHTIC010000020">
    <property type="protein sequence ID" value="MFD0763211.1"/>
    <property type="molecule type" value="Genomic_DNA"/>
</dbReference>
<sequence length="148" mass="16846">MRVKKFESKVLTIYIPEQSKLITRPIVSENIPAGFPSPAEDFQEVRISLDKELVKNEAATFYARARGNSMIDAHIEDGDLLVIDRSIEARNDKIAICMIDGEFTVKRLKVESDCIYLLAENKNYKPIKLTEGNELIVWGIVTYVIKKV</sequence>
<keyword evidence="10" id="KW-1185">Reference proteome</keyword>
<evidence type="ECO:0000256" key="6">
    <source>
        <dbReference type="ARBA" id="ARBA00023236"/>
    </source>
</evidence>
<evidence type="ECO:0000256" key="4">
    <source>
        <dbReference type="ARBA" id="ARBA00022813"/>
    </source>
</evidence>
<comment type="caution">
    <text evidence="9">The sequence shown here is derived from an EMBL/GenBank/DDBJ whole genome shotgun (WGS) entry which is preliminary data.</text>
</comment>
<evidence type="ECO:0000256" key="2">
    <source>
        <dbReference type="ARBA" id="ARBA00022763"/>
    </source>
</evidence>
<feature type="domain" description="Peptidase S24/S26A/S26B/S26C" evidence="8">
    <location>
        <begin position="25"/>
        <end position="141"/>
    </location>
</feature>
<keyword evidence="2" id="KW-0227">DNA damage</keyword>
<dbReference type="InterPro" id="IPR050077">
    <property type="entry name" value="LexA_repressor"/>
</dbReference>
<accession>A0ABW2Z9B1</accession>
<reference evidence="10" key="1">
    <citation type="journal article" date="2019" name="Int. J. Syst. Evol. Microbiol.">
        <title>The Global Catalogue of Microorganisms (GCM) 10K type strain sequencing project: providing services to taxonomists for standard genome sequencing and annotation.</title>
        <authorList>
            <consortium name="The Broad Institute Genomics Platform"/>
            <consortium name="The Broad Institute Genome Sequencing Center for Infectious Disease"/>
            <person name="Wu L."/>
            <person name="Ma J."/>
        </authorList>
    </citation>
    <scope>NUCLEOTIDE SEQUENCE [LARGE SCALE GENOMIC DNA]</scope>
    <source>
        <strain evidence="10">CCUG 60022</strain>
    </source>
</reference>
<dbReference type="Proteomes" id="UP001597032">
    <property type="component" value="Unassembled WGS sequence"/>
</dbReference>
<dbReference type="InterPro" id="IPR006197">
    <property type="entry name" value="Peptidase_S24_LexA"/>
</dbReference>
<evidence type="ECO:0000256" key="7">
    <source>
        <dbReference type="RuleBase" id="RU003991"/>
    </source>
</evidence>
<name>A0ABW2Z9B1_9FLAO</name>
<dbReference type="Gene3D" id="2.10.109.10">
    <property type="entry name" value="Umud Fragment, subunit A"/>
    <property type="match status" value="1"/>
</dbReference>
<evidence type="ECO:0000256" key="1">
    <source>
        <dbReference type="ARBA" id="ARBA00007484"/>
    </source>
</evidence>
<dbReference type="InterPro" id="IPR036286">
    <property type="entry name" value="LexA/Signal_pep-like_sf"/>
</dbReference>
<keyword evidence="3 7" id="KW-0378">Hydrolase</keyword>
<dbReference type="PANTHER" id="PTHR33516:SF2">
    <property type="entry name" value="LEXA REPRESSOR-RELATED"/>
    <property type="match status" value="1"/>
</dbReference>
<dbReference type="InterPro" id="IPR015927">
    <property type="entry name" value="Peptidase_S24_S26A/B/C"/>
</dbReference>
<protein>
    <submittedName>
        <fullName evidence="9">LexA family protein</fullName>
    </submittedName>
</protein>
<dbReference type="NCBIfam" id="NF007621">
    <property type="entry name" value="PRK10276.1"/>
    <property type="match status" value="1"/>
</dbReference>
<dbReference type="PANTHER" id="PTHR33516">
    <property type="entry name" value="LEXA REPRESSOR"/>
    <property type="match status" value="1"/>
</dbReference>